<dbReference type="Proteomes" id="UP001221898">
    <property type="component" value="Unassembled WGS sequence"/>
</dbReference>
<dbReference type="InterPro" id="IPR008042">
    <property type="entry name" value="Retrotrans_Pao"/>
</dbReference>
<dbReference type="InterPro" id="IPR043128">
    <property type="entry name" value="Rev_trsase/Diguanyl_cyclase"/>
</dbReference>
<dbReference type="Pfam" id="PF05380">
    <property type="entry name" value="Peptidase_A17"/>
    <property type="match status" value="1"/>
</dbReference>
<sequence length="374" mass="42948">MEMPKKQTAHLRKETHGTSHTTGVPPRKPEKIRVVFDCSAKFEGTSLNDHLLTGPDLTNTLTGVLCRFREHQIAITCDVEKMFHRFHVHPDDRDFMRFLWWENGNTEGELKEYRMRVHIFGAASSPGCANYGMKYLACEYGKGYPMAASFVRKHFYVDDGLISVDSVNEAVQLITEARDICAKGKLHLHKFVSNSREVLDTIPESERATEMNDVDLNYSEPPMQSVLGVKWSVETDTFSYNVVLSEKNSHTARNPINSRKCLRPSRISLPYILTGKRVLQEMCKQGVGWDDSLPPELQPRWEAWLHDMENLPKIQISRCFVPENLGTIQKIELHHFSDASNNGYGQCSYIRVVAKNKCIAHWSWVRPEWHPSML</sequence>
<dbReference type="PANTHER" id="PTHR47331:SF5">
    <property type="entry name" value="RIBONUCLEASE H"/>
    <property type="match status" value="1"/>
</dbReference>
<dbReference type="Gene3D" id="3.30.70.270">
    <property type="match status" value="1"/>
</dbReference>
<dbReference type="InterPro" id="IPR043502">
    <property type="entry name" value="DNA/RNA_pol_sf"/>
</dbReference>
<accession>A0AAD7WCQ2</accession>
<dbReference type="AlphaFoldDB" id="A0AAD7WCQ2"/>
<protein>
    <recommendedName>
        <fullName evidence="4">Reverse transcriptase domain-containing protein</fullName>
    </recommendedName>
</protein>
<dbReference type="EMBL" id="JAINUG010000154">
    <property type="protein sequence ID" value="KAJ8391740.1"/>
    <property type="molecule type" value="Genomic_DNA"/>
</dbReference>
<evidence type="ECO:0000313" key="2">
    <source>
        <dbReference type="EMBL" id="KAJ8391740.1"/>
    </source>
</evidence>
<name>A0AAD7WCQ2_9TELE</name>
<feature type="region of interest" description="Disordered" evidence="1">
    <location>
        <begin position="1"/>
        <end position="27"/>
    </location>
</feature>
<keyword evidence="3" id="KW-1185">Reference proteome</keyword>
<evidence type="ECO:0000313" key="3">
    <source>
        <dbReference type="Proteomes" id="UP001221898"/>
    </source>
</evidence>
<comment type="caution">
    <text evidence="2">The sequence shown here is derived from an EMBL/GenBank/DDBJ whole genome shotgun (WGS) entry which is preliminary data.</text>
</comment>
<proteinExistence type="predicted"/>
<evidence type="ECO:0008006" key="4">
    <source>
        <dbReference type="Google" id="ProtNLM"/>
    </source>
</evidence>
<dbReference type="SUPFAM" id="SSF56672">
    <property type="entry name" value="DNA/RNA polymerases"/>
    <property type="match status" value="1"/>
</dbReference>
<dbReference type="Gene3D" id="3.10.10.10">
    <property type="entry name" value="HIV Type 1 Reverse Transcriptase, subunit A, domain 1"/>
    <property type="match status" value="1"/>
</dbReference>
<gene>
    <name evidence="2" type="ORF">AAFF_G00086900</name>
</gene>
<organism evidence="2 3">
    <name type="scientific">Aldrovandia affinis</name>
    <dbReference type="NCBI Taxonomy" id="143900"/>
    <lineage>
        <taxon>Eukaryota</taxon>
        <taxon>Metazoa</taxon>
        <taxon>Chordata</taxon>
        <taxon>Craniata</taxon>
        <taxon>Vertebrata</taxon>
        <taxon>Euteleostomi</taxon>
        <taxon>Actinopterygii</taxon>
        <taxon>Neopterygii</taxon>
        <taxon>Teleostei</taxon>
        <taxon>Notacanthiformes</taxon>
        <taxon>Halosauridae</taxon>
        <taxon>Aldrovandia</taxon>
    </lineage>
</organism>
<reference evidence="2" key="1">
    <citation type="journal article" date="2023" name="Science">
        <title>Genome structures resolve the early diversification of teleost fishes.</title>
        <authorList>
            <person name="Parey E."/>
            <person name="Louis A."/>
            <person name="Montfort J."/>
            <person name="Bouchez O."/>
            <person name="Roques C."/>
            <person name="Iampietro C."/>
            <person name="Lluch J."/>
            <person name="Castinel A."/>
            <person name="Donnadieu C."/>
            <person name="Desvignes T."/>
            <person name="Floi Bucao C."/>
            <person name="Jouanno E."/>
            <person name="Wen M."/>
            <person name="Mejri S."/>
            <person name="Dirks R."/>
            <person name="Jansen H."/>
            <person name="Henkel C."/>
            <person name="Chen W.J."/>
            <person name="Zahm M."/>
            <person name="Cabau C."/>
            <person name="Klopp C."/>
            <person name="Thompson A.W."/>
            <person name="Robinson-Rechavi M."/>
            <person name="Braasch I."/>
            <person name="Lecointre G."/>
            <person name="Bobe J."/>
            <person name="Postlethwait J.H."/>
            <person name="Berthelot C."/>
            <person name="Roest Crollius H."/>
            <person name="Guiguen Y."/>
        </authorList>
    </citation>
    <scope>NUCLEOTIDE SEQUENCE</scope>
    <source>
        <strain evidence="2">NC1722</strain>
    </source>
</reference>
<dbReference type="PANTHER" id="PTHR47331">
    <property type="entry name" value="PHD-TYPE DOMAIN-CONTAINING PROTEIN"/>
    <property type="match status" value="1"/>
</dbReference>
<dbReference type="CDD" id="cd01644">
    <property type="entry name" value="RT_pepA17"/>
    <property type="match status" value="1"/>
</dbReference>
<evidence type="ECO:0000256" key="1">
    <source>
        <dbReference type="SAM" id="MobiDB-lite"/>
    </source>
</evidence>